<keyword evidence="2" id="KW-0808">Transferase</keyword>
<evidence type="ECO:0000256" key="3">
    <source>
        <dbReference type="ARBA" id="ARBA00022801"/>
    </source>
</evidence>
<dbReference type="GO" id="GO:0016410">
    <property type="term" value="F:N-acyltransferase activity"/>
    <property type="evidence" value="ECO:0007669"/>
    <property type="project" value="TreeGrafter"/>
</dbReference>
<comment type="caution">
    <text evidence="6">The sequence shown here is derived from an EMBL/GenBank/DDBJ whole genome shotgun (WGS) entry which is preliminary data.</text>
</comment>
<dbReference type="GO" id="GO:0008970">
    <property type="term" value="F:phospholipase A1 activity"/>
    <property type="evidence" value="ECO:0007669"/>
    <property type="project" value="TreeGrafter"/>
</dbReference>
<accession>A0AAN5I0G2</accession>
<feature type="domain" description="LRAT" evidence="5">
    <location>
        <begin position="44"/>
        <end position="129"/>
    </location>
</feature>
<dbReference type="GO" id="GO:0004623">
    <property type="term" value="F:phospholipase A2 activity"/>
    <property type="evidence" value="ECO:0007669"/>
    <property type="project" value="TreeGrafter"/>
</dbReference>
<dbReference type="GO" id="GO:0070292">
    <property type="term" value="P:N-acylphosphatidylethanolamine metabolic process"/>
    <property type="evidence" value="ECO:0007669"/>
    <property type="project" value="TreeGrafter"/>
</dbReference>
<dbReference type="Gene3D" id="3.90.1720.10">
    <property type="entry name" value="endopeptidase domain like (from Nostoc punctiforme)"/>
    <property type="match status" value="1"/>
</dbReference>
<dbReference type="AlphaFoldDB" id="A0AAN5I0G2"/>
<dbReference type="PANTHER" id="PTHR13943:SF77">
    <property type="entry name" value="LRAT DOMAIN-CONTAINING PROTEIN"/>
    <property type="match status" value="1"/>
</dbReference>
<dbReference type="Proteomes" id="UP001328107">
    <property type="component" value="Unassembled WGS sequence"/>
</dbReference>
<comment type="similarity">
    <text evidence="1">Belongs to the H-rev107 family.</text>
</comment>
<proteinExistence type="inferred from homology"/>
<keyword evidence="4" id="KW-0443">Lipid metabolism</keyword>
<protein>
    <recommendedName>
        <fullName evidence="5">LRAT domain-containing protein</fullName>
    </recommendedName>
</protein>
<feature type="non-terminal residue" evidence="6">
    <location>
        <position position="1"/>
    </location>
</feature>
<sequence length="131" mass="15349">ILRSRLLPQFKSTISFISDIGLTENSNFGLRTKWMSVENIEMRLKRGDLIEISRIFPIGFLPLPYKHWAVFTCFREGNSFAVHYSDTSDDDSHQFPQEQILSIKQPKVREERLKEIIGSSKCRINNSQDWK</sequence>
<evidence type="ECO:0000256" key="4">
    <source>
        <dbReference type="ARBA" id="ARBA00023098"/>
    </source>
</evidence>
<dbReference type="InterPro" id="IPR051496">
    <property type="entry name" value="H-rev107_PLA/AT"/>
</dbReference>
<dbReference type="InterPro" id="IPR007053">
    <property type="entry name" value="LRAT_dom"/>
</dbReference>
<evidence type="ECO:0000259" key="5">
    <source>
        <dbReference type="Pfam" id="PF04970"/>
    </source>
</evidence>
<keyword evidence="3" id="KW-0378">Hydrolase</keyword>
<evidence type="ECO:0000256" key="2">
    <source>
        <dbReference type="ARBA" id="ARBA00022679"/>
    </source>
</evidence>
<evidence type="ECO:0000313" key="7">
    <source>
        <dbReference type="Proteomes" id="UP001328107"/>
    </source>
</evidence>
<gene>
    <name evidence="6" type="ORF">PMAYCL1PPCAC_17548</name>
</gene>
<dbReference type="EMBL" id="BTRK01000004">
    <property type="protein sequence ID" value="GMR47353.1"/>
    <property type="molecule type" value="Genomic_DNA"/>
</dbReference>
<evidence type="ECO:0000256" key="1">
    <source>
        <dbReference type="ARBA" id="ARBA00007824"/>
    </source>
</evidence>
<keyword evidence="7" id="KW-1185">Reference proteome</keyword>
<dbReference type="PANTHER" id="PTHR13943">
    <property type="entry name" value="HRAS-LIKE SUPPRESSOR - RELATED"/>
    <property type="match status" value="1"/>
</dbReference>
<dbReference type="GO" id="GO:0005737">
    <property type="term" value="C:cytoplasm"/>
    <property type="evidence" value="ECO:0007669"/>
    <property type="project" value="TreeGrafter"/>
</dbReference>
<name>A0AAN5I0G2_9BILA</name>
<organism evidence="6 7">
    <name type="scientific">Pristionchus mayeri</name>
    <dbReference type="NCBI Taxonomy" id="1317129"/>
    <lineage>
        <taxon>Eukaryota</taxon>
        <taxon>Metazoa</taxon>
        <taxon>Ecdysozoa</taxon>
        <taxon>Nematoda</taxon>
        <taxon>Chromadorea</taxon>
        <taxon>Rhabditida</taxon>
        <taxon>Rhabditina</taxon>
        <taxon>Diplogasteromorpha</taxon>
        <taxon>Diplogasteroidea</taxon>
        <taxon>Neodiplogasteridae</taxon>
        <taxon>Pristionchus</taxon>
    </lineage>
</organism>
<dbReference type="Pfam" id="PF04970">
    <property type="entry name" value="LRAT"/>
    <property type="match status" value="1"/>
</dbReference>
<reference evidence="7" key="1">
    <citation type="submission" date="2022-10" db="EMBL/GenBank/DDBJ databases">
        <title>Genome assembly of Pristionchus species.</title>
        <authorList>
            <person name="Yoshida K."/>
            <person name="Sommer R.J."/>
        </authorList>
    </citation>
    <scope>NUCLEOTIDE SEQUENCE [LARGE SCALE GENOMIC DNA]</scope>
    <source>
        <strain evidence="7">RS5460</strain>
    </source>
</reference>
<evidence type="ECO:0000313" key="6">
    <source>
        <dbReference type="EMBL" id="GMR47353.1"/>
    </source>
</evidence>